<keyword evidence="2" id="KW-0479">Metal-binding</keyword>
<reference evidence="7 8" key="1">
    <citation type="submission" date="2006-02" db="EMBL/GenBank/DDBJ databases">
        <authorList>
            <person name="Amann R."/>
            <person name="Ferriera S."/>
            <person name="Johnson J."/>
            <person name="Kravitz S."/>
            <person name="Halpern A."/>
            <person name="Remington K."/>
            <person name="Beeson K."/>
            <person name="Tran B."/>
            <person name="Rogers Y.-H."/>
            <person name="Friedman R."/>
            <person name="Venter J.C."/>
        </authorList>
    </citation>
    <scope>NUCLEOTIDE SEQUENCE [LARGE SCALE GENOMIC DNA]</scope>
    <source>
        <strain evidence="7 8">DSM 3645</strain>
    </source>
</reference>
<keyword evidence="4" id="KW-0106">Calcium</keyword>
<dbReference type="InterPro" id="IPR024607">
    <property type="entry name" value="Sulfatase_CS"/>
</dbReference>
<keyword evidence="3" id="KW-0378">Hydrolase</keyword>
<dbReference type="AlphaFoldDB" id="A3ZRY5"/>
<dbReference type="GO" id="GO:0004065">
    <property type="term" value="F:arylsulfatase activity"/>
    <property type="evidence" value="ECO:0007669"/>
    <property type="project" value="TreeGrafter"/>
</dbReference>
<dbReference type="Gene3D" id="3.40.720.10">
    <property type="entry name" value="Alkaline Phosphatase, subunit A"/>
    <property type="match status" value="1"/>
</dbReference>
<feature type="chain" id="PRO_5002663676" evidence="5">
    <location>
        <begin position="20"/>
        <end position="500"/>
    </location>
</feature>
<proteinExistence type="inferred from homology"/>
<dbReference type="PANTHER" id="PTHR42693:SF53">
    <property type="entry name" value="ENDO-4-O-SULFATASE"/>
    <property type="match status" value="1"/>
</dbReference>
<evidence type="ECO:0000313" key="8">
    <source>
        <dbReference type="Proteomes" id="UP000004358"/>
    </source>
</evidence>
<dbReference type="SUPFAM" id="SSF53649">
    <property type="entry name" value="Alkaline phosphatase-like"/>
    <property type="match status" value="1"/>
</dbReference>
<evidence type="ECO:0000256" key="3">
    <source>
        <dbReference type="ARBA" id="ARBA00022801"/>
    </source>
</evidence>
<evidence type="ECO:0000256" key="1">
    <source>
        <dbReference type="ARBA" id="ARBA00008779"/>
    </source>
</evidence>
<dbReference type="InterPro" id="IPR000917">
    <property type="entry name" value="Sulfatase_N"/>
</dbReference>
<evidence type="ECO:0000256" key="2">
    <source>
        <dbReference type="ARBA" id="ARBA00022723"/>
    </source>
</evidence>
<dbReference type="PROSITE" id="PS00149">
    <property type="entry name" value="SULFATASE_2"/>
    <property type="match status" value="1"/>
</dbReference>
<dbReference type="Gene3D" id="3.30.1120.10">
    <property type="match status" value="1"/>
</dbReference>
<dbReference type="Proteomes" id="UP000004358">
    <property type="component" value="Unassembled WGS sequence"/>
</dbReference>
<evidence type="ECO:0000259" key="6">
    <source>
        <dbReference type="Pfam" id="PF00884"/>
    </source>
</evidence>
<dbReference type="eggNOG" id="COG3119">
    <property type="taxonomic scope" value="Bacteria"/>
</dbReference>
<comment type="similarity">
    <text evidence="1">Belongs to the sulfatase family.</text>
</comment>
<dbReference type="InterPro" id="IPR017850">
    <property type="entry name" value="Alkaline_phosphatase_core_sf"/>
</dbReference>
<dbReference type="PROSITE" id="PS00523">
    <property type="entry name" value="SULFATASE_1"/>
    <property type="match status" value="1"/>
</dbReference>
<dbReference type="RefSeq" id="WP_002650467.1">
    <property type="nucleotide sequence ID" value="NZ_CH672376.1"/>
</dbReference>
<dbReference type="GO" id="GO:0046872">
    <property type="term" value="F:metal ion binding"/>
    <property type="evidence" value="ECO:0007669"/>
    <property type="project" value="UniProtKB-KW"/>
</dbReference>
<sequence length="500" mass="56114">MHRFTSLLLLLVLTAGATAAELPNIVILYADDMGYGDLGANNPDSKIPTPQLDRLAREGMRFTDAHSSSGICTPSRYALLTGRFHWRKFHGIVNSFDAPVLDPDELTIAELLKDKGYRTACIGKWHLGWNWDEIRNQEVKPEKDQRGRDIYSPAAFDWSKPISGGPLSHGFDYYFGDDVPNFPPYAWFENDRVITEPTEPLSITPMTAEGSWEARPGPMVKDWDFYQVVPRLTERTVEWIGQQKEEQGPFFLYVPFNSPHAPIVPTEEFRGKSKAGGFGDYVVQTDDSIGRILTALDENGFGENTLVIFTADNGAERYAYDRVRNFDHWSSAPLRGVKRDLYEGGHHVPMVVKWPGHVQPGTTSDALVSQVDVLASVAEIAGFELPQDAADDSYSLLNVWKENDASPRQSIVHNTMAGRFAIRDGDWVLIAAKSGAHSKVPAWFDKARGYIEDDLPGELYNLKLDIAQKHNLYADQPEKVKELTELMNQIQAEGQVRKKS</sequence>
<name>A3ZRY5_9BACT</name>
<dbReference type="STRING" id="314230.DSM3645_12841"/>
<feature type="domain" description="Sulfatase N-terminal" evidence="6">
    <location>
        <begin position="23"/>
        <end position="382"/>
    </location>
</feature>
<keyword evidence="5" id="KW-0732">Signal</keyword>
<gene>
    <name evidence="7" type="ORF">DSM3645_12841</name>
</gene>
<dbReference type="EMBL" id="AANZ01000007">
    <property type="protein sequence ID" value="EAQ80907.1"/>
    <property type="molecule type" value="Genomic_DNA"/>
</dbReference>
<dbReference type="HOGENOM" id="CLU_006332_10_3_0"/>
<comment type="caution">
    <text evidence="7">The sequence shown here is derived from an EMBL/GenBank/DDBJ whole genome shotgun (WGS) entry which is preliminary data.</text>
</comment>
<feature type="signal peptide" evidence="5">
    <location>
        <begin position="1"/>
        <end position="19"/>
    </location>
</feature>
<organism evidence="7 8">
    <name type="scientific">Blastopirellula marina DSM 3645</name>
    <dbReference type="NCBI Taxonomy" id="314230"/>
    <lineage>
        <taxon>Bacteria</taxon>
        <taxon>Pseudomonadati</taxon>
        <taxon>Planctomycetota</taxon>
        <taxon>Planctomycetia</taxon>
        <taxon>Pirellulales</taxon>
        <taxon>Pirellulaceae</taxon>
        <taxon>Blastopirellula</taxon>
    </lineage>
</organism>
<dbReference type="InterPro" id="IPR050738">
    <property type="entry name" value="Sulfatase"/>
</dbReference>
<dbReference type="Pfam" id="PF00884">
    <property type="entry name" value="Sulfatase"/>
    <property type="match status" value="1"/>
</dbReference>
<accession>A3ZRY5</accession>
<dbReference type="CDD" id="cd16143">
    <property type="entry name" value="ARS_like"/>
    <property type="match status" value="1"/>
</dbReference>
<evidence type="ECO:0000256" key="5">
    <source>
        <dbReference type="SAM" id="SignalP"/>
    </source>
</evidence>
<evidence type="ECO:0000313" key="7">
    <source>
        <dbReference type="EMBL" id="EAQ80907.1"/>
    </source>
</evidence>
<evidence type="ECO:0000256" key="4">
    <source>
        <dbReference type="ARBA" id="ARBA00022837"/>
    </source>
</evidence>
<protein>
    <submittedName>
        <fullName evidence="7">Arylsulfatase A</fullName>
    </submittedName>
</protein>
<dbReference type="OrthoDB" id="9783154at2"/>
<dbReference type="PANTHER" id="PTHR42693">
    <property type="entry name" value="ARYLSULFATASE FAMILY MEMBER"/>
    <property type="match status" value="1"/>
</dbReference>